<evidence type="ECO:0000313" key="2">
    <source>
        <dbReference type="EMBL" id="GLB69368.1"/>
    </source>
</evidence>
<keyword evidence="1" id="KW-1133">Transmembrane helix</keyword>
<organism evidence="2 3">
    <name type="scientific">Arthrobacter mangrovi</name>
    <dbReference type="NCBI Taxonomy" id="2966350"/>
    <lineage>
        <taxon>Bacteria</taxon>
        <taxon>Bacillati</taxon>
        <taxon>Actinomycetota</taxon>
        <taxon>Actinomycetes</taxon>
        <taxon>Micrococcales</taxon>
        <taxon>Micrococcaceae</taxon>
        <taxon>Arthrobacter</taxon>
    </lineage>
</organism>
<evidence type="ECO:0000256" key="1">
    <source>
        <dbReference type="SAM" id="Phobius"/>
    </source>
</evidence>
<proteinExistence type="predicted"/>
<sequence length="190" mass="19298">MSLLEYAQLVLAGLAGVGILAASSRAAASRAAGTDAAFWYCFAGAAAALVPLLWAYSLGPAAGGTVLVLLLLAGIPAAAHVLNSLGHRRPVPPDPAWQPAAEVHAALAARWLAYELNPAPAPGAEVLTDPAAPATAAMVRALDRANRLRPDPSALPAAQRTSAYILAVAEFSRRLDEAEAAAGINRTAGP</sequence>
<dbReference type="EMBL" id="BRVS01000031">
    <property type="protein sequence ID" value="GLB69368.1"/>
    <property type="molecule type" value="Genomic_DNA"/>
</dbReference>
<comment type="caution">
    <text evidence="2">The sequence shown here is derived from an EMBL/GenBank/DDBJ whole genome shotgun (WGS) entry which is preliminary data.</text>
</comment>
<keyword evidence="1" id="KW-0472">Membrane</keyword>
<reference evidence="2 3" key="1">
    <citation type="journal article" date="2023" name="Int. J. Syst. Evol. Microbiol.">
        <title>Arthrobacter mangrovi sp. nov., an actinobacterium isolated from the rhizosphere of a mangrove.</title>
        <authorList>
            <person name="Hamada M."/>
            <person name="Saitou S."/>
            <person name="Enomoto N."/>
            <person name="Nanri K."/>
            <person name="Hidaka K."/>
            <person name="Miura T."/>
            <person name="Tamura T."/>
        </authorList>
    </citation>
    <scope>NUCLEOTIDE SEQUENCE [LARGE SCALE GENOMIC DNA]</scope>
    <source>
        <strain evidence="2 3">NBRC 112813</strain>
    </source>
</reference>
<feature type="transmembrane region" description="Helical" evidence="1">
    <location>
        <begin position="6"/>
        <end position="24"/>
    </location>
</feature>
<feature type="transmembrane region" description="Helical" evidence="1">
    <location>
        <begin position="62"/>
        <end position="82"/>
    </location>
</feature>
<gene>
    <name evidence="2" type="ORF">AHIS1636_38110</name>
</gene>
<dbReference type="RefSeq" id="WP_264797462.1">
    <property type="nucleotide sequence ID" value="NZ_BRVS01000031.1"/>
</dbReference>
<protein>
    <submittedName>
        <fullName evidence="2">Uncharacterized protein</fullName>
    </submittedName>
</protein>
<accession>A0ABQ5MZJ2</accession>
<keyword evidence="3" id="KW-1185">Reference proteome</keyword>
<name>A0ABQ5MZJ2_9MICC</name>
<dbReference type="Proteomes" id="UP001209654">
    <property type="component" value="Unassembled WGS sequence"/>
</dbReference>
<keyword evidence="1" id="KW-0812">Transmembrane</keyword>
<feature type="transmembrane region" description="Helical" evidence="1">
    <location>
        <begin position="36"/>
        <end position="56"/>
    </location>
</feature>
<evidence type="ECO:0000313" key="3">
    <source>
        <dbReference type="Proteomes" id="UP001209654"/>
    </source>
</evidence>